<comment type="function">
    <text evidence="9">Protein phosphatase that catalyzes the dephosphorylation of the C-terminal domain of RNA polymerase II. Plays a role in RNA processing and termination.</text>
</comment>
<dbReference type="InterPro" id="IPR006811">
    <property type="entry name" value="RNA_pol_II_suA"/>
</dbReference>
<accession>A0A7S0UVB1</accession>
<keyword evidence="5 9" id="KW-0904">Protein phosphatase</keyword>
<keyword evidence="6 9" id="KW-0539">Nucleus</keyword>
<comment type="similarity">
    <text evidence="2 9">Belongs to the SSU72 phosphatase family.</text>
</comment>
<dbReference type="AlphaFoldDB" id="A0A7S0UVB1"/>
<dbReference type="Pfam" id="PF04722">
    <property type="entry name" value="Ssu72"/>
    <property type="match status" value="1"/>
</dbReference>
<evidence type="ECO:0000256" key="3">
    <source>
        <dbReference type="ARBA" id="ARBA00022664"/>
    </source>
</evidence>
<dbReference type="GO" id="GO:0031124">
    <property type="term" value="P:mRNA 3'-end processing"/>
    <property type="evidence" value="ECO:0007669"/>
    <property type="project" value="UniProtKB-ARBA"/>
</dbReference>
<keyword evidence="4 9" id="KW-0378">Hydrolase</keyword>
<dbReference type="Gene3D" id="3.40.50.2300">
    <property type="match status" value="2"/>
</dbReference>
<protein>
    <recommendedName>
        <fullName evidence="9">RNA polymerase II subunit A C-terminal domain phosphatase SSU72</fullName>
        <shortName evidence="9">CTD phosphatase SSU72</shortName>
        <ecNumber evidence="9">3.1.3.16</ecNumber>
    </recommendedName>
</protein>
<sequence length="192" mass="22005">MKRLHFAVVCASNQNRSMEAHAVLKKNCFNVDSYGVGTHVKLPGPTINQPNVYSFGTPYEDIYNDLLSKDPDMYNRNGLLKLLQRNMTVKRAPEKFQECKDEFDVIITFEERVLDQVLEDLESRTPIMLTPVLIINMDVKDTREEAATAAEMTLRLCTMLEAAQPWEIEASNVISRFFNETGKLLTATIRHY</sequence>
<evidence type="ECO:0000256" key="4">
    <source>
        <dbReference type="ARBA" id="ARBA00022801"/>
    </source>
</evidence>
<evidence type="ECO:0000256" key="6">
    <source>
        <dbReference type="ARBA" id="ARBA00023242"/>
    </source>
</evidence>
<dbReference type="GO" id="GO:0005634">
    <property type="term" value="C:nucleus"/>
    <property type="evidence" value="ECO:0007669"/>
    <property type="project" value="UniProtKB-SubCell"/>
</dbReference>
<comment type="catalytic activity">
    <reaction evidence="8 9">
        <text>O-phospho-L-threonyl-[protein] + H2O = L-threonyl-[protein] + phosphate</text>
        <dbReference type="Rhea" id="RHEA:47004"/>
        <dbReference type="Rhea" id="RHEA-COMP:11060"/>
        <dbReference type="Rhea" id="RHEA-COMP:11605"/>
        <dbReference type="ChEBI" id="CHEBI:15377"/>
        <dbReference type="ChEBI" id="CHEBI:30013"/>
        <dbReference type="ChEBI" id="CHEBI:43474"/>
        <dbReference type="ChEBI" id="CHEBI:61977"/>
        <dbReference type="EC" id="3.1.3.16"/>
    </reaction>
</comment>
<evidence type="ECO:0000256" key="1">
    <source>
        <dbReference type="ARBA" id="ARBA00004123"/>
    </source>
</evidence>
<evidence type="ECO:0000256" key="9">
    <source>
        <dbReference type="RuleBase" id="RU369031"/>
    </source>
</evidence>
<gene>
    <name evidence="10" type="ORF">PPAR00522_LOCUS6521</name>
</gene>
<evidence type="ECO:0000256" key="2">
    <source>
        <dbReference type="ARBA" id="ARBA00008978"/>
    </source>
</evidence>
<comment type="catalytic activity">
    <reaction evidence="7 9">
        <text>O-phospho-L-seryl-[protein] + H2O = L-seryl-[protein] + phosphate</text>
        <dbReference type="Rhea" id="RHEA:20629"/>
        <dbReference type="Rhea" id="RHEA-COMP:9863"/>
        <dbReference type="Rhea" id="RHEA-COMP:11604"/>
        <dbReference type="ChEBI" id="CHEBI:15377"/>
        <dbReference type="ChEBI" id="CHEBI:29999"/>
        <dbReference type="ChEBI" id="CHEBI:43474"/>
        <dbReference type="ChEBI" id="CHEBI:83421"/>
        <dbReference type="EC" id="3.1.3.16"/>
    </reaction>
</comment>
<dbReference type="FunFam" id="3.40.50.2300:FF:000039">
    <property type="entry name" value="RNA polymerase II subunit A C-terminal domain phosphatase"/>
    <property type="match status" value="1"/>
</dbReference>
<keyword evidence="3 9" id="KW-0507">mRNA processing</keyword>
<evidence type="ECO:0000313" key="10">
    <source>
        <dbReference type="EMBL" id="CAD8770122.1"/>
    </source>
</evidence>
<reference evidence="10" key="1">
    <citation type="submission" date="2021-01" db="EMBL/GenBank/DDBJ databases">
        <authorList>
            <person name="Corre E."/>
            <person name="Pelletier E."/>
            <person name="Niang G."/>
            <person name="Scheremetjew M."/>
            <person name="Finn R."/>
            <person name="Kale V."/>
            <person name="Holt S."/>
            <person name="Cochrane G."/>
            <person name="Meng A."/>
            <person name="Brown T."/>
            <person name="Cohen L."/>
        </authorList>
    </citation>
    <scope>NUCLEOTIDE SEQUENCE</scope>
    <source>
        <strain evidence="10">SAG 63-3</strain>
    </source>
</reference>
<name>A0A7S0UVB1_9CHLO</name>
<evidence type="ECO:0000256" key="5">
    <source>
        <dbReference type="ARBA" id="ARBA00022912"/>
    </source>
</evidence>
<proteinExistence type="inferred from homology"/>
<dbReference type="EC" id="3.1.3.16" evidence="9"/>
<dbReference type="EMBL" id="HBFM01010259">
    <property type="protein sequence ID" value="CAD8770122.1"/>
    <property type="molecule type" value="Transcribed_RNA"/>
</dbReference>
<dbReference type="GO" id="GO:0008420">
    <property type="term" value="F:RNA polymerase II CTD heptapeptide repeat phosphatase activity"/>
    <property type="evidence" value="ECO:0007669"/>
    <property type="project" value="UniProtKB-ARBA"/>
</dbReference>
<organism evidence="10">
    <name type="scientific">Polytomella parva</name>
    <dbReference type="NCBI Taxonomy" id="51329"/>
    <lineage>
        <taxon>Eukaryota</taxon>
        <taxon>Viridiplantae</taxon>
        <taxon>Chlorophyta</taxon>
        <taxon>core chlorophytes</taxon>
        <taxon>Chlorophyceae</taxon>
        <taxon>CS clade</taxon>
        <taxon>Chlamydomonadales</taxon>
        <taxon>Chlamydomonadaceae</taxon>
        <taxon>Polytomella</taxon>
    </lineage>
</organism>
<dbReference type="PANTHER" id="PTHR20383">
    <property type="entry name" value="RNA POLYMERASE II SUBUNIT A C-TERMINAL DOMAIN PHOSPHATASE"/>
    <property type="match status" value="1"/>
</dbReference>
<comment type="subcellular location">
    <subcellularLocation>
        <location evidence="1 9">Nucleus</location>
    </subcellularLocation>
</comment>
<evidence type="ECO:0000256" key="7">
    <source>
        <dbReference type="ARBA" id="ARBA00047761"/>
    </source>
</evidence>
<evidence type="ECO:0000256" key="8">
    <source>
        <dbReference type="ARBA" id="ARBA00048336"/>
    </source>
</evidence>